<evidence type="ECO:0000313" key="13">
    <source>
        <dbReference type="Proteomes" id="UP000464053"/>
    </source>
</evidence>
<sequence>MSVSPTPCDSSPSNPVTGGCRPVGLTSAYVHHFFCETIHLPEEICMSQQKFNKARFEAALTRQWQHVGLASASEMTQHQWWQAVSAALAELLAAQPMAKPEQAQRHVNYLSMEFLIGRLTGNNLLNLGWYDEVQTLLAEQGVNLSELLEEEVDPALGNGGLGRLAACYLDSMATVGQSATGYGLNYQYGLFRQSFDEGQQREAPDDWQRDRYPWFRHNAALDVQVGIGGKVIKNNDGSLRWEPAFIMRGEAWDLPVIGYRNGLAQPLRLWQATHAHPFDLSLFNDGKFLQAEQPGIDAAKLTKVLYPNDNHQEGKRLRLMQQYFQCACSVADILRRHHQAGRALAALPDYEVIQLNDTHPTIAIPELLRVLLDEHQLTWDEAWHITSNVFAYTNHTLMPEALERWDERLVRSLLPRHFIIIKEINRRFKKLVAQRWPGDETVWEKVAVLHDKQVRMANLCVVGGFAVNGVAALHSELVVKDLFPEYYQLWPHKFFNVTNGITPRRWLKQCNPALSALIDETLGNDRWVTQLDALTGLEPYADDKAFRQRYRQIKLDNKQRLAAWVHQVTGIDINPDALFDVQIKRLHEYKRQHLGLLHILHCYRQLRDNPQLDKVPRVFLFGAKAAPGYYLAKNIIYAINKVAETINNDPLIGDRLKVVFIPDYRVTAAELLIPAADLSEQISTAGYEASGTGNMKLALNGALTIGTLDGANVEIAEQVGEENIFIFGNSVDEVKSLKANGYDPKKLRKKDKHLDGLLKELEKGHFSQGDKHAFDLLMNSLTRNGDPWLVLADFADYIAAQARVEALWRDKEAWTRAAILNTARTGMFSSDRSVRDYQQRIWQSQR</sequence>
<evidence type="ECO:0000256" key="8">
    <source>
        <dbReference type="ARBA" id="ARBA00023277"/>
    </source>
</evidence>
<evidence type="ECO:0000256" key="3">
    <source>
        <dbReference type="ARBA" id="ARBA00006047"/>
    </source>
</evidence>
<dbReference type="FunFam" id="3.40.50.2000:FF:000003">
    <property type="entry name" value="Alpha-1,4 glucan phosphorylase"/>
    <property type="match status" value="1"/>
</dbReference>
<gene>
    <name evidence="12" type="primary">malP_2</name>
    <name evidence="12" type="ORF">C7M51_03830</name>
</gene>
<dbReference type="EC" id="2.4.1.1" evidence="11"/>
<keyword evidence="8 11" id="KW-0119">Carbohydrate metabolism</keyword>
<accession>A0A6P1Q4B5</accession>
<evidence type="ECO:0000256" key="11">
    <source>
        <dbReference type="RuleBase" id="RU000587"/>
    </source>
</evidence>
<dbReference type="CDD" id="cd04300">
    <property type="entry name" value="GT35_Glycogen_Phosphorylase"/>
    <property type="match status" value="1"/>
</dbReference>
<dbReference type="GO" id="GO:0008184">
    <property type="term" value="F:glycogen phosphorylase activity"/>
    <property type="evidence" value="ECO:0007669"/>
    <property type="project" value="InterPro"/>
</dbReference>
<dbReference type="AlphaFoldDB" id="A0A6P1Q4B5"/>
<dbReference type="InterPro" id="IPR035090">
    <property type="entry name" value="Pyridoxal_P_attach_site"/>
</dbReference>
<evidence type="ECO:0000256" key="2">
    <source>
        <dbReference type="ARBA" id="ARBA00001933"/>
    </source>
</evidence>
<comment type="catalytic activity">
    <reaction evidence="1 11">
        <text>[(1-&gt;4)-alpha-D-glucosyl](n) + phosphate = [(1-&gt;4)-alpha-D-glucosyl](n-1) + alpha-D-glucose 1-phosphate</text>
        <dbReference type="Rhea" id="RHEA:41732"/>
        <dbReference type="Rhea" id="RHEA-COMP:9584"/>
        <dbReference type="Rhea" id="RHEA-COMP:9586"/>
        <dbReference type="ChEBI" id="CHEBI:15444"/>
        <dbReference type="ChEBI" id="CHEBI:43474"/>
        <dbReference type="ChEBI" id="CHEBI:58601"/>
        <dbReference type="EC" id="2.4.1.1"/>
    </reaction>
</comment>
<dbReference type="Gene3D" id="3.40.50.2000">
    <property type="entry name" value="Glycogen Phosphorylase B"/>
    <property type="match status" value="2"/>
</dbReference>
<dbReference type="GO" id="GO:0005980">
    <property type="term" value="P:glycogen catabolic process"/>
    <property type="evidence" value="ECO:0007669"/>
    <property type="project" value="TreeGrafter"/>
</dbReference>
<keyword evidence="7 10" id="KW-0663">Pyridoxal phosphate</keyword>
<dbReference type="PROSITE" id="PS00102">
    <property type="entry name" value="PHOSPHORYLASE"/>
    <property type="match status" value="1"/>
</dbReference>
<dbReference type="Proteomes" id="UP000464053">
    <property type="component" value="Chromosome"/>
</dbReference>
<dbReference type="NCBIfam" id="NF011561">
    <property type="entry name" value="PRK14985.1"/>
    <property type="match status" value="1"/>
</dbReference>
<evidence type="ECO:0000256" key="7">
    <source>
        <dbReference type="ARBA" id="ARBA00022898"/>
    </source>
</evidence>
<evidence type="ECO:0000256" key="4">
    <source>
        <dbReference type="ARBA" id="ARBA00022533"/>
    </source>
</evidence>
<evidence type="ECO:0000313" key="12">
    <source>
        <dbReference type="EMBL" id="QHM73483.1"/>
    </source>
</evidence>
<organism evidence="12 13">
    <name type="scientific">Mixta intestinalis</name>
    <dbReference type="NCBI Taxonomy" id="1615494"/>
    <lineage>
        <taxon>Bacteria</taxon>
        <taxon>Pseudomonadati</taxon>
        <taxon>Pseudomonadota</taxon>
        <taxon>Gammaproteobacteria</taxon>
        <taxon>Enterobacterales</taxon>
        <taxon>Erwiniaceae</taxon>
        <taxon>Mixta</taxon>
    </lineage>
</organism>
<evidence type="ECO:0000256" key="5">
    <source>
        <dbReference type="ARBA" id="ARBA00022676"/>
    </source>
</evidence>
<proteinExistence type="inferred from homology"/>
<feature type="modified residue" description="N6-(pyridoxal phosphate)lysine" evidence="10">
    <location>
        <position position="696"/>
    </location>
</feature>
<evidence type="ECO:0000256" key="9">
    <source>
        <dbReference type="ARBA" id="ARBA00025174"/>
    </source>
</evidence>
<dbReference type="PANTHER" id="PTHR11468">
    <property type="entry name" value="GLYCOGEN PHOSPHORYLASE"/>
    <property type="match status" value="1"/>
</dbReference>
<dbReference type="PIRSF" id="PIRSF000460">
    <property type="entry name" value="Pprylas_GlgP"/>
    <property type="match status" value="1"/>
</dbReference>
<dbReference type="FunFam" id="3.40.50.2000:FF:000049">
    <property type="entry name" value="Alpha-1,4 glucan phosphorylase"/>
    <property type="match status" value="1"/>
</dbReference>
<dbReference type="SUPFAM" id="SSF53756">
    <property type="entry name" value="UDP-Glycosyltransferase/glycogen phosphorylase"/>
    <property type="match status" value="1"/>
</dbReference>
<protein>
    <recommendedName>
        <fullName evidence="11">Alpha-1,4 glucan phosphorylase</fullName>
        <ecNumber evidence="11">2.4.1.1</ecNumber>
    </recommendedName>
</protein>
<dbReference type="EMBL" id="CP028271">
    <property type="protein sequence ID" value="QHM73483.1"/>
    <property type="molecule type" value="Genomic_DNA"/>
</dbReference>
<comment type="function">
    <text evidence="9">Phosphorylase is an important allosteric enzyme in carbohydrate metabolism. Enzymes from different sources differ in their regulatory mechanisms and in their natural substrates. However, all known phosphorylases share catalytic and structural properties.</text>
</comment>
<comment type="cofactor">
    <cofactor evidence="2 11">
        <name>pyridoxal 5'-phosphate</name>
        <dbReference type="ChEBI" id="CHEBI:597326"/>
    </cofactor>
</comment>
<dbReference type="KEGG" id="mint:C7M51_03830"/>
<name>A0A6P1Q4B5_9GAMM</name>
<evidence type="ECO:0000256" key="1">
    <source>
        <dbReference type="ARBA" id="ARBA00001275"/>
    </source>
</evidence>
<dbReference type="InterPro" id="IPR011833">
    <property type="entry name" value="Glycg_phsphrylas"/>
</dbReference>
<dbReference type="NCBIfam" id="TIGR02093">
    <property type="entry name" value="P_ylase"/>
    <property type="match status" value="1"/>
</dbReference>
<dbReference type="Pfam" id="PF00343">
    <property type="entry name" value="Phosphorylase"/>
    <property type="match status" value="1"/>
</dbReference>
<reference evidence="12 13" key="1">
    <citation type="submission" date="2018-03" db="EMBL/GenBank/DDBJ databases">
        <title>Pantoea intestinalis SRCM103226 isolated form the mealworm.</title>
        <authorList>
            <person name="Jeong D.-Y."/>
            <person name="Kim J.W."/>
        </authorList>
    </citation>
    <scope>NUCLEOTIDE SEQUENCE [LARGE SCALE GENOMIC DNA]</scope>
    <source>
        <strain evidence="12 13">SRCM103226</strain>
    </source>
</reference>
<keyword evidence="4" id="KW-0021">Allosteric enzyme</keyword>
<keyword evidence="6 11" id="KW-0808">Transferase</keyword>
<comment type="function">
    <text evidence="11">Allosteric enzyme that catalyzes the rate-limiting step in glycogen catabolism, the phosphorolytic cleavage of glycogen to produce glucose-1-phosphate, and plays a central role in maintaining cellular and organismal glucose homeostasis.</text>
</comment>
<dbReference type="InterPro" id="IPR000811">
    <property type="entry name" value="Glyco_trans_35"/>
</dbReference>
<dbReference type="PANTHER" id="PTHR11468:SF25">
    <property type="entry name" value="MALTODEXTRIN PHOSPHORYLASE"/>
    <property type="match status" value="1"/>
</dbReference>
<keyword evidence="5 11" id="KW-0328">Glycosyltransferase</keyword>
<comment type="similarity">
    <text evidence="3 11">Belongs to the glycogen phosphorylase family.</text>
</comment>
<dbReference type="GO" id="GO:0030170">
    <property type="term" value="F:pyridoxal phosphate binding"/>
    <property type="evidence" value="ECO:0007669"/>
    <property type="project" value="InterPro"/>
</dbReference>
<dbReference type="GO" id="GO:0005737">
    <property type="term" value="C:cytoplasm"/>
    <property type="evidence" value="ECO:0007669"/>
    <property type="project" value="TreeGrafter"/>
</dbReference>
<keyword evidence="13" id="KW-1185">Reference proteome</keyword>
<evidence type="ECO:0000256" key="10">
    <source>
        <dbReference type="PIRSR" id="PIRSR000460-1"/>
    </source>
</evidence>
<evidence type="ECO:0000256" key="6">
    <source>
        <dbReference type="ARBA" id="ARBA00022679"/>
    </source>
</evidence>